<gene>
    <name evidence="3" type="ORF">DB891_13925</name>
</gene>
<dbReference type="Proteomes" id="UP000245618">
    <property type="component" value="Unassembled WGS sequence"/>
</dbReference>
<feature type="compositionally biased region" description="Basic and acidic residues" evidence="1">
    <location>
        <begin position="26"/>
        <end position="38"/>
    </location>
</feature>
<feature type="region of interest" description="Disordered" evidence="1">
    <location>
        <begin position="66"/>
        <end position="93"/>
    </location>
</feature>
<feature type="chain" id="PRO_5015650992" description="DUF4890 domain-containing protein" evidence="2">
    <location>
        <begin position="19"/>
        <end position="143"/>
    </location>
</feature>
<sequence length="143" mass="16209">MKKLIITLVLGMGLTGFAQETTSKPNRADMEKMTPEQRQEKHLAHLTKELNLDAKQQEAVGTILAEKSAKAQDVKSQKDARKASGNKMTTGERTAFKNTMQAEKTDTEAKMKAVLSADQYQKWIVLKEENKEKMKQRRAENKE</sequence>
<dbReference type="RefSeq" id="WP_116764190.1">
    <property type="nucleotide sequence ID" value="NZ_QCZH01000019.1"/>
</dbReference>
<reference evidence="3 4" key="1">
    <citation type="submission" date="2018-04" db="EMBL/GenBank/DDBJ databases">
        <title>Flavobacterium sp. nov., isolated from glacier ice.</title>
        <authorList>
            <person name="Liu Q."/>
            <person name="Xin Y.-H."/>
        </authorList>
    </citation>
    <scope>NUCLEOTIDE SEQUENCE [LARGE SCALE GENOMIC DNA]</scope>
    <source>
        <strain evidence="3 4">LB2P30</strain>
    </source>
</reference>
<protein>
    <recommendedName>
        <fullName evidence="5">DUF4890 domain-containing protein</fullName>
    </recommendedName>
</protein>
<dbReference type="OrthoDB" id="956918at2"/>
<dbReference type="EMBL" id="QCZH01000019">
    <property type="protein sequence ID" value="PWA07754.1"/>
    <property type="molecule type" value="Genomic_DNA"/>
</dbReference>
<evidence type="ECO:0008006" key="5">
    <source>
        <dbReference type="Google" id="ProtNLM"/>
    </source>
</evidence>
<feature type="signal peptide" evidence="2">
    <location>
        <begin position="1"/>
        <end position="18"/>
    </location>
</feature>
<keyword evidence="2" id="KW-0732">Signal</keyword>
<feature type="compositionally biased region" description="Basic and acidic residues" evidence="1">
    <location>
        <begin position="67"/>
        <end position="82"/>
    </location>
</feature>
<evidence type="ECO:0000313" key="3">
    <source>
        <dbReference type="EMBL" id="PWA07754.1"/>
    </source>
</evidence>
<accession>A0A2U1JS31</accession>
<keyword evidence="4" id="KW-1185">Reference proteome</keyword>
<dbReference type="AlphaFoldDB" id="A0A2U1JS31"/>
<evidence type="ECO:0000256" key="1">
    <source>
        <dbReference type="SAM" id="MobiDB-lite"/>
    </source>
</evidence>
<comment type="caution">
    <text evidence="3">The sequence shown here is derived from an EMBL/GenBank/DDBJ whole genome shotgun (WGS) entry which is preliminary data.</text>
</comment>
<organism evidence="3 4">
    <name type="scientific">Flavobacterium laiguense</name>
    <dbReference type="NCBI Taxonomy" id="2169409"/>
    <lineage>
        <taxon>Bacteria</taxon>
        <taxon>Pseudomonadati</taxon>
        <taxon>Bacteroidota</taxon>
        <taxon>Flavobacteriia</taxon>
        <taxon>Flavobacteriales</taxon>
        <taxon>Flavobacteriaceae</taxon>
        <taxon>Flavobacterium</taxon>
    </lineage>
</organism>
<evidence type="ECO:0000256" key="2">
    <source>
        <dbReference type="SAM" id="SignalP"/>
    </source>
</evidence>
<evidence type="ECO:0000313" key="4">
    <source>
        <dbReference type="Proteomes" id="UP000245618"/>
    </source>
</evidence>
<feature type="region of interest" description="Disordered" evidence="1">
    <location>
        <begin position="19"/>
        <end position="38"/>
    </location>
</feature>
<name>A0A2U1JS31_9FLAO</name>
<proteinExistence type="predicted"/>